<evidence type="ECO:0000313" key="2">
    <source>
        <dbReference type="Proteomes" id="UP000012092"/>
    </source>
</evidence>
<protein>
    <submittedName>
        <fullName evidence="1">Uncharacterized protein</fullName>
    </submittedName>
</protein>
<comment type="caution">
    <text evidence="1">The sequence shown here is derived from an EMBL/GenBank/DDBJ whole genome shotgun (WGS) entry which is preliminary data.</text>
</comment>
<dbReference type="Proteomes" id="UP000012092">
    <property type="component" value="Unassembled WGS sequence"/>
</dbReference>
<organism evidence="1 2">
    <name type="scientific">Leptospira interrogans serovar Icterohaemorrhagiae str. Verdun HP</name>
    <dbReference type="NCBI Taxonomy" id="1049910"/>
    <lineage>
        <taxon>Bacteria</taxon>
        <taxon>Pseudomonadati</taxon>
        <taxon>Spirochaetota</taxon>
        <taxon>Spirochaetia</taxon>
        <taxon>Leptospirales</taxon>
        <taxon>Leptospiraceae</taxon>
        <taxon>Leptospira</taxon>
    </lineage>
</organism>
<dbReference type="EMBL" id="AHNZ02000580">
    <property type="protein sequence ID" value="EMO04783.1"/>
    <property type="molecule type" value="Genomic_DNA"/>
</dbReference>
<proteinExistence type="predicted"/>
<sequence>MALPTGAVNIFSHFFIIQYELVREKHSIKRSYQFLEIHILSSP</sequence>
<name>M6RVC6_LEPIR</name>
<reference evidence="1 2" key="1">
    <citation type="submission" date="2013-01" db="EMBL/GenBank/DDBJ databases">
        <authorList>
            <person name="Harkins D.M."/>
            <person name="Durkin A.S."/>
            <person name="Brinkac L.M."/>
            <person name="Haft D.H."/>
            <person name="Selengut J.D."/>
            <person name="Sanka R."/>
            <person name="DePew J."/>
            <person name="Purushe J."/>
            <person name="Picardeau M."/>
            <person name="Werts C."/>
            <person name="Goarant C."/>
            <person name="Vinetz J.M."/>
            <person name="Sutton G.G."/>
            <person name="Nierman W.C."/>
            <person name="Fouts D.E."/>
        </authorList>
    </citation>
    <scope>NUCLEOTIDE SEQUENCE [LARGE SCALE GENOMIC DNA]</scope>
    <source>
        <strain evidence="1 2">Verdun HP</strain>
    </source>
</reference>
<evidence type="ECO:0000313" key="1">
    <source>
        <dbReference type="EMBL" id="EMO04783.1"/>
    </source>
</evidence>
<gene>
    <name evidence="1" type="ORF">LEP1GSC116_5002</name>
</gene>
<dbReference type="AlphaFoldDB" id="M6RVC6"/>
<accession>M6RVC6</accession>